<evidence type="ECO:0000313" key="3">
    <source>
        <dbReference type="Proteomes" id="UP000265520"/>
    </source>
</evidence>
<reference evidence="2 3" key="1">
    <citation type="journal article" date="2018" name="Front. Plant Sci.">
        <title>Red Clover (Trifolium pratense) and Zigzag Clover (T. medium) - A Picture of Genomic Similarities and Differences.</title>
        <authorList>
            <person name="Dluhosova J."/>
            <person name="Istvanek J."/>
            <person name="Nedelnik J."/>
            <person name="Repkova J."/>
        </authorList>
    </citation>
    <scope>NUCLEOTIDE SEQUENCE [LARGE SCALE GENOMIC DNA]</scope>
    <source>
        <strain evidence="3">cv. 10/8</strain>
        <tissue evidence="2">Leaf</tissue>
    </source>
</reference>
<feature type="compositionally biased region" description="Basic and acidic residues" evidence="1">
    <location>
        <begin position="50"/>
        <end position="59"/>
    </location>
</feature>
<protein>
    <submittedName>
        <fullName evidence="2">Uncharacterized protein</fullName>
    </submittedName>
</protein>
<accession>A0A392SKP2</accession>
<dbReference type="Proteomes" id="UP000265520">
    <property type="component" value="Unassembled WGS sequence"/>
</dbReference>
<name>A0A392SKP2_9FABA</name>
<comment type="caution">
    <text evidence="2">The sequence shown here is derived from an EMBL/GenBank/DDBJ whole genome shotgun (WGS) entry which is preliminary data.</text>
</comment>
<feature type="region of interest" description="Disordered" evidence="1">
    <location>
        <begin position="1"/>
        <end position="59"/>
    </location>
</feature>
<feature type="non-terminal residue" evidence="2">
    <location>
        <position position="59"/>
    </location>
</feature>
<evidence type="ECO:0000313" key="2">
    <source>
        <dbReference type="EMBL" id="MCI49441.1"/>
    </source>
</evidence>
<keyword evidence="3" id="KW-1185">Reference proteome</keyword>
<sequence length="59" mass="6660">MNTLENRVQTLGNENEDTEADKQESSTNPLLGFLENHEIGNASDAQKPQDNQEEKVHNH</sequence>
<evidence type="ECO:0000256" key="1">
    <source>
        <dbReference type="SAM" id="MobiDB-lite"/>
    </source>
</evidence>
<feature type="compositionally biased region" description="Polar residues" evidence="1">
    <location>
        <begin position="1"/>
        <end position="13"/>
    </location>
</feature>
<dbReference type="EMBL" id="LXQA010401176">
    <property type="protein sequence ID" value="MCI49441.1"/>
    <property type="molecule type" value="Genomic_DNA"/>
</dbReference>
<dbReference type="AlphaFoldDB" id="A0A392SKP2"/>
<proteinExistence type="predicted"/>
<organism evidence="2 3">
    <name type="scientific">Trifolium medium</name>
    <dbReference type="NCBI Taxonomy" id="97028"/>
    <lineage>
        <taxon>Eukaryota</taxon>
        <taxon>Viridiplantae</taxon>
        <taxon>Streptophyta</taxon>
        <taxon>Embryophyta</taxon>
        <taxon>Tracheophyta</taxon>
        <taxon>Spermatophyta</taxon>
        <taxon>Magnoliopsida</taxon>
        <taxon>eudicotyledons</taxon>
        <taxon>Gunneridae</taxon>
        <taxon>Pentapetalae</taxon>
        <taxon>rosids</taxon>
        <taxon>fabids</taxon>
        <taxon>Fabales</taxon>
        <taxon>Fabaceae</taxon>
        <taxon>Papilionoideae</taxon>
        <taxon>50 kb inversion clade</taxon>
        <taxon>NPAAA clade</taxon>
        <taxon>Hologalegina</taxon>
        <taxon>IRL clade</taxon>
        <taxon>Trifolieae</taxon>
        <taxon>Trifolium</taxon>
    </lineage>
</organism>